<keyword evidence="3" id="KW-1185">Reference proteome</keyword>
<feature type="domain" description="N-acetyltransferase" evidence="1">
    <location>
        <begin position="59"/>
        <end position="217"/>
    </location>
</feature>
<dbReference type="InterPro" id="IPR016181">
    <property type="entry name" value="Acyl_CoA_acyltransferase"/>
</dbReference>
<dbReference type="Proteomes" id="UP000198870">
    <property type="component" value="Unassembled WGS sequence"/>
</dbReference>
<evidence type="ECO:0000259" key="1">
    <source>
        <dbReference type="PROSITE" id="PS51186"/>
    </source>
</evidence>
<dbReference type="GO" id="GO:0016747">
    <property type="term" value="F:acyltransferase activity, transferring groups other than amino-acyl groups"/>
    <property type="evidence" value="ECO:0007669"/>
    <property type="project" value="InterPro"/>
</dbReference>
<gene>
    <name evidence="2" type="ORF">SAMN05216233_1199</name>
</gene>
<proteinExistence type="predicted"/>
<dbReference type="InterPro" id="IPR000182">
    <property type="entry name" value="GNAT_dom"/>
</dbReference>
<protein>
    <submittedName>
        <fullName evidence="2">Acetyltransferase (GNAT) family protein</fullName>
    </submittedName>
</protein>
<keyword evidence="2" id="KW-0808">Transferase</keyword>
<organism evidence="2 3">
    <name type="scientific">Desulfoluna spongiiphila</name>
    <dbReference type="NCBI Taxonomy" id="419481"/>
    <lineage>
        <taxon>Bacteria</taxon>
        <taxon>Pseudomonadati</taxon>
        <taxon>Thermodesulfobacteriota</taxon>
        <taxon>Desulfobacteria</taxon>
        <taxon>Desulfobacterales</taxon>
        <taxon>Desulfolunaceae</taxon>
        <taxon>Desulfoluna</taxon>
    </lineage>
</organism>
<dbReference type="STRING" id="419481.SAMN05216233_1199"/>
<dbReference type="EMBL" id="FMUX01000019">
    <property type="protein sequence ID" value="SCY73660.1"/>
    <property type="molecule type" value="Genomic_DNA"/>
</dbReference>
<dbReference type="Pfam" id="PF00583">
    <property type="entry name" value="Acetyltransf_1"/>
    <property type="match status" value="1"/>
</dbReference>
<dbReference type="RefSeq" id="WP_092213631.1">
    <property type="nucleotide sequence ID" value="NZ_FMUX01000019.1"/>
</dbReference>
<dbReference type="Gene3D" id="3.40.630.30">
    <property type="match status" value="1"/>
</dbReference>
<dbReference type="PROSITE" id="PS51186">
    <property type="entry name" value="GNAT"/>
    <property type="match status" value="1"/>
</dbReference>
<dbReference type="OrthoDB" id="10003481at2"/>
<dbReference type="CDD" id="cd04301">
    <property type="entry name" value="NAT_SF"/>
    <property type="match status" value="1"/>
</dbReference>
<reference evidence="2 3" key="1">
    <citation type="submission" date="2016-10" db="EMBL/GenBank/DDBJ databases">
        <authorList>
            <person name="de Groot N.N."/>
        </authorList>
    </citation>
    <scope>NUCLEOTIDE SEQUENCE [LARGE SCALE GENOMIC DNA]</scope>
    <source>
        <strain evidence="2 3">AA1</strain>
    </source>
</reference>
<evidence type="ECO:0000313" key="2">
    <source>
        <dbReference type="EMBL" id="SCY73660.1"/>
    </source>
</evidence>
<name>A0A1G5IDA8_9BACT</name>
<dbReference type="SUPFAM" id="SSF55729">
    <property type="entry name" value="Acyl-CoA N-acyltransferases (Nat)"/>
    <property type="match status" value="1"/>
</dbReference>
<dbReference type="AlphaFoldDB" id="A0A1G5IDA8"/>
<accession>A0A1G5IDA8</accession>
<evidence type="ECO:0000313" key="3">
    <source>
        <dbReference type="Proteomes" id="UP000198870"/>
    </source>
</evidence>
<sequence>MYIFLKKIKFTLKTERVKVLFDRISSLVLFKIGLRCSETLFFYYDLLAEYNCFNDLGYLLLKDINFMVIPDLKMLLNFKTIPERMDFVPIQQWFDRGAMCLAIVLNNRVIAYTWVHRETYDNLGPAGVLSLRDDEVFIGPFYTDPEFRKMGLFQRLMYDSLVWLKDNDVNLVYGSCSISNIATIKVLVNSGFSALGIVNVTRNKFEVLNFRHSLLLNSKIMKGSL</sequence>